<organism evidence="1">
    <name type="scientific">uncultured Leuconostoc sp</name>
    <dbReference type="NCBI Taxonomy" id="173262"/>
    <lineage>
        <taxon>Bacteria</taxon>
        <taxon>Bacillati</taxon>
        <taxon>Bacillota</taxon>
        <taxon>Bacilli</taxon>
        <taxon>Lactobacillales</taxon>
        <taxon>Lactobacillaceae</taxon>
        <taxon>Leuconostoc</taxon>
        <taxon>environmental samples</taxon>
    </lineage>
</organism>
<sequence length="128" mass="14983">NDPHLPKLNLHSADVQDYICKVLTYWIQLLDIDAWKISMADEFPIELRRYLHEKIIKIKPDFYLVGENKDTNLNLAEDNLFNGSVNYAFNDTIKDYFLNKKATVGSLIEAVNTQLVRYYKQKNQGMLL</sequence>
<accession>A0A060CMC2</accession>
<dbReference type="AlphaFoldDB" id="A0A060CMC2"/>
<feature type="non-terminal residue" evidence="1">
    <location>
        <position position="1"/>
    </location>
</feature>
<dbReference type="Gene3D" id="3.20.20.80">
    <property type="entry name" value="Glycosidases"/>
    <property type="match status" value="1"/>
</dbReference>
<protein>
    <submittedName>
        <fullName evidence="1">CAZy families GH13|CBM34 protein</fullName>
    </submittedName>
</protein>
<evidence type="ECO:0000313" key="1">
    <source>
        <dbReference type="EMBL" id="AIA93961.1"/>
    </source>
</evidence>
<dbReference type="EMBL" id="KF126613">
    <property type="protein sequence ID" value="AIA93961.1"/>
    <property type="molecule type" value="Genomic_DNA"/>
</dbReference>
<dbReference type="SUPFAM" id="SSF51445">
    <property type="entry name" value="(Trans)glycosidases"/>
    <property type="match status" value="1"/>
</dbReference>
<feature type="non-terminal residue" evidence="1">
    <location>
        <position position="128"/>
    </location>
</feature>
<proteinExistence type="predicted"/>
<dbReference type="InterPro" id="IPR017853">
    <property type="entry name" value="GH"/>
</dbReference>
<reference evidence="1" key="1">
    <citation type="journal article" date="2013" name="Environ. Microbiol.">
        <title>Seasonally variable intestinal metagenomes of the red palm weevil (Rhynchophorus ferrugineus).</title>
        <authorList>
            <person name="Jia S."/>
            <person name="Zhang X."/>
            <person name="Zhang G."/>
            <person name="Yin A."/>
            <person name="Zhang S."/>
            <person name="Li F."/>
            <person name="Wang L."/>
            <person name="Zhao D."/>
            <person name="Yun Q."/>
            <person name="Tala"/>
            <person name="Wang J."/>
            <person name="Sun G."/>
            <person name="Baabdullah M."/>
            <person name="Yu X."/>
            <person name="Hu S."/>
            <person name="Al-Mssallem I.S."/>
            <person name="Yu J."/>
        </authorList>
    </citation>
    <scope>NUCLEOTIDE SEQUENCE</scope>
</reference>
<name>A0A060CMC2_9LACO</name>